<gene>
    <name evidence="2" type="ORF">SAMN04489726_1142</name>
</gene>
<evidence type="ECO:0000256" key="1">
    <source>
        <dbReference type="SAM" id="SignalP"/>
    </source>
</evidence>
<dbReference type="AlphaFoldDB" id="A0A1G9SFZ0"/>
<dbReference type="InterPro" id="IPR011024">
    <property type="entry name" value="G_crystallin-like"/>
</dbReference>
<dbReference type="RefSeq" id="WP_030432353.1">
    <property type="nucleotide sequence ID" value="NZ_JOEF01000026.1"/>
</dbReference>
<organism evidence="2 3">
    <name type="scientific">Allokutzneria albata</name>
    <name type="common">Kibdelosporangium albatum</name>
    <dbReference type="NCBI Taxonomy" id="211114"/>
    <lineage>
        <taxon>Bacteria</taxon>
        <taxon>Bacillati</taxon>
        <taxon>Actinomycetota</taxon>
        <taxon>Actinomycetes</taxon>
        <taxon>Pseudonocardiales</taxon>
        <taxon>Pseudonocardiaceae</taxon>
        <taxon>Allokutzneria</taxon>
    </lineage>
</organism>
<dbReference type="Gene3D" id="2.60.20.10">
    <property type="entry name" value="Crystallins"/>
    <property type="match status" value="1"/>
</dbReference>
<evidence type="ECO:0000313" key="3">
    <source>
        <dbReference type="Proteomes" id="UP000183376"/>
    </source>
</evidence>
<dbReference type="OrthoDB" id="3696766at2"/>
<keyword evidence="1" id="KW-0732">Signal</keyword>
<reference evidence="2 3" key="1">
    <citation type="submission" date="2016-10" db="EMBL/GenBank/DDBJ databases">
        <authorList>
            <person name="de Groot N.N."/>
        </authorList>
    </citation>
    <scope>NUCLEOTIDE SEQUENCE [LARGE SCALE GENOMIC DNA]</scope>
    <source>
        <strain evidence="2 3">DSM 44149</strain>
    </source>
</reference>
<feature type="chain" id="PRO_5009245528" evidence="1">
    <location>
        <begin position="29"/>
        <end position="130"/>
    </location>
</feature>
<sequence>MSKPVLILSIAGVLAVGGSLLAAPAAEAAPDCAANRVCMWEDAGYSGSRYVNQKGASGTYDIDGWNGDNEISSLINRTSCKLTLYSADEPAASAFTWSVAAGRRVGNLKNLKDSKGNHANDGVQSFKLSC</sequence>
<dbReference type="Proteomes" id="UP000183376">
    <property type="component" value="Chromosome I"/>
</dbReference>
<keyword evidence="3" id="KW-1185">Reference proteome</keyword>
<feature type="signal peptide" evidence="1">
    <location>
        <begin position="1"/>
        <end position="28"/>
    </location>
</feature>
<protein>
    <submittedName>
        <fullName evidence="2">Peptidase inhibitor family I36</fullName>
    </submittedName>
</protein>
<dbReference type="SUPFAM" id="SSF49695">
    <property type="entry name" value="gamma-Crystallin-like"/>
    <property type="match status" value="1"/>
</dbReference>
<dbReference type="Pfam" id="PF03995">
    <property type="entry name" value="Inhibitor_I36"/>
    <property type="match status" value="1"/>
</dbReference>
<name>A0A1G9SFZ0_ALLAB</name>
<evidence type="ECO:0000313" key="2">
    <source>
        <dbReference type="EMBL" id="SDM34322.1"/>
    </source>
</evidence>
<proteinExistence type="predicted"/>
<dbReference type="EMBL" id="LT629701">
    <property type="protein sequence ID" value="SDM34322.1"/>
    <property type="molecule type" value="Genomic_DNA"/>
</dbReference>
<accession>A0A1G9SFZ0</accession>